<sequence>MRKTWTERASQPLWRWRSNPLRRHDDILEAWIVLVVWTVVALGGILIGAVTAHATEESLGQPRHERHSVHAVLLESTTTAVPTGEGTAYGPVRAGVRWTASDGSLRTGRTLVEAGHKAGSKVVVWLNGKGQLTTEPTSAPAAAAEAVMFGAAAALAFGGLVLAAGRVAQRRLDQRRYELWDQEWDRVGPRWGHRTT</sequence>
<keyword evidence="1" id="KW-1133">Transmembrane helix</keyword>
<feature type="transmembrane region" description="Helical" evidence="1">
    <location>
        <begin position="27"/>
        <end position="50"/>
    </location>
</feature>
<feature type="transmembrane region" description="Helical" evidence="1">
    <location>
        <begin position="146"/>
        <end position="168"/>
    </location>
</feature>
<reference evidence="2 3" key="1">
    <citation type="submission" date="2016-10" db="EMBL/GenBank/DDBJ databases">
        <authorList>
            <person name="de Groot N.N."/>
        </authorList>
    </citation>
    <scope>NUCLEOTIDE SEQUENCE [LARGE SCALE GENOMIC DNA]</scope>
    <source>
        <strain evidence="2 3">OK461</strain>
    </source>
</reference>
<dbReference type="PANTHER" id="PTHR42305:SF1">
    <property type="entry name" value="MEMBRANE PROTEIN RV1733C-RELATED"/>
    <property type="match status" value="1"/>
</dbReference>
<dbReference type="AlphaFoldDB" id="A0A1I2N665"/>
<organism evidence="2 3">
    <name type="scientific">Streptomyces mirabilis</name>
    <dbReference type="NCBI Taxonomy" id="68239"/>
    <lineage>
        <taxon>Bacteria</taxon>
        <taxon>Bacillati</taxon>
        <taxon>Actinomycetota</taxon>
        <taxon>Actinomycetes</taxon>
        <taxon>Kitasatosporales</taxon>
        <taxon>Streptomycetaceae</taxon>
        <taxon>Streptomyces</taxon>
    </lineage>
</organism>
<dbReference type="EMBL" id="FONR01000014">
    <property type="protein sequence ID" value="SFF99093.1"/>
    <property type="molecule type" value="Genomic_DNA"/>
</dbReference>
<dbReference type="RefSeq" id="WP_075030841.1">
    <property type="nucleotide sequence ID" value="NZ_FONR01000014.1"/>
</dbReference>
<accession>A0A1I2N665</accession>
<keyword evidence="1" id="KW-0812">Transmembrane</keyword>
<proteinExistence type="predicted"/>
<evidence type="ECO:0000313" key="2">
    <source>
        <dbReference type="EMBL" id="SFF99093.1"/>
    </source>
</evidence>
<dbReference type="OrthoDB" id="4213157at2"/>
<keyword evidence="1" id="KW-0472">Membrane</keyword>
<dbReference type="Proteomes" id="UP000181942">
    <property type="component" value="Unassembled WGS sequence"/>
</dbReference>
<name>A0A1I2N665_9ACTN</name>
<evidence type="ECO:0008006" key="4">
    <source>
        <dbReference type="Google" id="ProtNLM"/>
    </source>
</evidence>
<evidence type="ECO:0000256" key="1">
    <source>
        <dbReference type="SAM" id="Phobius"/>
    </source>
</evidence>
<dbReference type="PANTHER" id="PTHR42305">
    <property type="entry name" value="MEMBRANE PROTEIN RV1733C-RELATED"/>
    <property type="match status" value="1"/>
</dbReference>
<protein>
    <recommendedName>
        <fullName evidence="4">Membrane protein SCJ1.26</fullName>
    </recommendedName>
</protein>
<evidence type="ECO:0000313" key="3">
    <source>
        <dbReference type="Proteomes" id="UP000181942"/>
    </source>
</evidence>
<dbReference type="InterPro" id="IPR039708">
    <property type="entry name" value="MT1774/Rv1733c-like"/>
</dbReference>
<gene>
    <name evidence="2" type="ORF">SAMN02787118_114216</name>
</gene>